<dbReference type="InterPro" id="IPR050095">
    <property type="entry name" value="ECF_ABC_transporter_ATP-bd"/>
</dbReference>
<evidence type="ECO:0000259" key="10">
    <source>
        <dbReference type="PROSITE" id="PS50893"/>
    </source>
</evidence>
<reference evidence="12" key="1">
    <citation type="journal article" date="2019" name="Int. J. Syst. Evol. Microbiol.">
        <title>The Global Catalogue of Microorganisms (GCM) 10K type strain sequencing project: providing services to taxonomists for standard genome sequencing and annotation.</title>
        <authorList>
            <consortium name="The Broad Institute Genomics Platform"/>
            <consortium name="The Broad Institute Genome Sequencing Center for Infectious Disease"/>
            <person name="Wu L."/>
            <person name="Ma J."/>
        </authorList>
    </citation>
    <scope>NUCLEOTIDE SEQUENCE [LARGE SCALE GENOMIC DNA]</scope>
    <source>
        <strain evidence="12">CCUG 59189</strain>
    </source>
</reference>
<dbReference type="PROSITE" id="PS50893">
    <property type="entry name" value="ABC_TRANSPORTER_2"/>
    <property type="match status" value="2"/>
</dbReference>
<evidence type="ECO:0000256" key="4">
    <source>
        <dbReference type="ARBA" id="ARBA00022475"/>
    </source>
</evidence>
<dbReference type="Gene3D" id="3.40.50.300">
    <property type="entry name" value="P-loop containing nucleotide triphosphate hydrolases"/>
    <property type="match status" value="2"/>
</dbReference>
<dbReference type="EMBL" id="JBHTLM010000009">
    <property type="protein sequence ID" value="MFD1177436.1"/>
    <property type="molecule type" value="Genomic_DNA"/>
</dbReference>
<name>A0ABW3RZ52_9BACL</name>
<evidence type="ECO:0000256" key="3">
    <source>
        <dbReference type="ARBA" id="ARBA00022448"/>
    </source>
</evidence>
<keyword evidence="4" id="KW-1003">Cell membrane</keyword>
<evidence type="ECO:0000256" key="2">
    <source>
        <dbReference type="ARBA" id="ARBA00005417"/>
    </source>
</evidence>
<dbReference type="NCBIfam" id="NF010167">
    <property type="entry name" value="PRK13648.1"/>
    <property type="match status" value="2"/>
</dbReference>
<keyword evidence="8" id="KW-0472">Membrane</keyword>
<evidence type="ECO:0000256" key="6">
    <source>
        <dbReference type="ARBA" id="ARBA00022840"/>
    </source>
</evidence>
<dbReference type="InterPro" id="IPR003593">
    <property type="entry name" value="AAA+_ATPase"/>
</dbReference>
<dbReference type="GO" id="GO:0005524">
    <property type="term" value="F:ATP binding"/>
    <property type="evidence" value="ECO:0007669"/>
    <property type="project" value="UniProtKB-KW"/>
</dbReference>
<comment type="similarity">
    <text evidence="2">Belongs to the ABC transporter superfamily.</text>
</comment>
<dbReference type="Proteomes" id="UP001597262">
    <property type="component" value="Unassembled WGS sequence"/>
</dbReference>
<evidence type="ECO:0000256" key="1">
    <source>
        <dbReference type="ARBA" id="ARBA00004202"/>
    </source>
</evidence>
<feature type="region of interest" description="Disordered" evidence="9">
    <location>
        <begin position="264"/>
        <end position="295"/>
    </location>
</feature>
<keyword evidence="5" id="KW-0547">Nucleotide-binding</keyword>
<feature type="domain" description="ABC transporter" evidence="10">
    <location>
        <begin position="6"/>
        <end position="245"/>
    </location>
</feature>
<protein>
    <submittedName>
        <fullName evidence="11">ABC transporter ATP-binding protein</fullName>
    </submittedName>
</protein>
<proteinExistence type="inferred from homology"/>
<dbReference type="SMART" id="SM00382">
    <property type="entry name" value="AAA"/>
    <property type="match status" value="2"/>
</dbReference>
<dbReference type="PROSITE" id="PS00211">
    <property type="entry name" value="ABC_TRANSPORTER_1"/>
    <property type="match status" value="1"/>
</dbReference>
<dbReference type="RefSeq" id="WP_379319880.1">
    <property type="nucleotide sequence ID" value="NZ_JBHTLM010000009.1"/>
</dbReference>
<dbReference type="InterPro" id="IPR015856">
    <property type="entry name" value="ABC_transpr_CbiO/EcfA_su"/>
</dbReference>
<evidence type="ECO:0000256" key="9">
    <source>
        <dbReference type="SAM" id="MobiDB-lite"/>
    </source>
</evidence>
<comment type="subcellular location">
    <subcellularLocation>
        <location evidence="1">Cell membrane</location>
        <topology evidence="1">Peripheral membrane protein</topology>
    </subcellularLocation>
</comment>
<dbReference type="SUPFAM" id="SSF52540">
    <property type="entry name" value="P-loop containing nucleoside triphosphate hydrolases"/>
    <property type="match status" value="2"/>
</dbReference>
<dbReference type="PANTHER" id="PTHR43553">
    <property type="entry name" value="HEAVY METAL TRANSPORTER"/>
    <property type="match status" value="1"/>
</dbReference>
<feature type="domain" description="ABC transporter" evidence="10">
    <location>
        <begin position="302"/>
        <end position="531"/>
    </location>
</feature>
<gene>
    <name evidence="11" type="ORF">ACFQ3W_14160</name>
</gene>
<keyword evidence="6 11" id="KW-0067">ATP-binding</keyword>
<sequence>MLGPALELKDVCYAYEPNASLALGHVSLTVNAGEWVAIVGASGSGKSTLAGLISGYLPRAGGGIRQGELRACGLDPAEADIAEVARHIGVVFQDPDAQLVQGRVEDEVAFGPENLCVPAAEIRRRVADALNAVDLASRRMDRVHALSGGVRQRTAIAAVLALTPSLLVLDEATASLDAASRRRLQALLRRLHGEGRTVLTLSGRIDELAGAAPRLVVLEAGTVLPDGPADELLRSERARLAQLGLLQAAPAAVAQAAAPQQYAPAEAQDSLAEAPPAALSSSPASTSSHLAAPPNASQAPLLTVRGLTYAYDRKAEPVLRNVELSLQPGEWRLLCGENGSGKTTLSRLIMGLIRPPKGTVFWRGQDISSLSLYRLASDIGYIFQQPEQQFVAHTVMDELLYGPRSEFRLRPADPLPEDLQLRACQMLEAIGLSEKTELSPYLLSGGEKRLLSVAAAMISPKQLYILDEPTAGIDYNGLRILIRLCSDAVAAGASLIVITHEPNLFAGTPAERWNMENISPGSIRANMGLNLYNV</sequence>
<dbReference type="CDD" id="cd03225">
    <property type="entry name" value="ABC_cobalt_CbiO_domain1"/>
    <property type="match status" value="2"/>
</dbReference>
<organism evidence="11 12">
    <name type="scientific">Paenibacillus puldeungensis</name>
    <dbReference type="NCBI Taxonomy" id="696536"/>
    <lineage>
        <taxon>Bacteria</taxon>
        <taxon>Bacillati</taxon>
        <taxon>Bacillota</taxon>
        <taxon>Bacilli</taxon>
        <taxon>Bacillales</taxon>
        <taxon>Paenibacillaceae</taxon>
        <taxon>Paenibacillus</taxon>
    </lineage>
</organism>
<evidence type="ECO:0000256" key="7">
    <source>
        <dbReference type="ARBA" id="ARBA00022967"/>
    </source>
</evidence>
<evidence type="ECO:0000313" key="11">
    <source>
        <dbReference type="EMBL" id="MFD1177436.1"/>
    </source>
</evidence>
<dbReference type="PANTHER" id="PTHR43553:SF24">
    <property type="entry name" value="ENERGY-COUPLING FACTOR TRANSPORTER ATP-BINDING PROTEIN ECFA1"/>
    <property type="match status" value="1"/>
</dbReference>
<evidence type="ECO:0000313" key="12">
    <source>
        <dbReference type="Proteomes" id="UP001597262"/>
    </source>
</evidence>
<keyword evidence="12" id="KW-1185">Reference proteome</keyword>
<dbReference type="InterPro" id="IPR003439">
    <property type="entry name" value="ABC_transporter-like_ATP-bd"/>
</dbReference>
<dbReference type="InterPro" id="IPR017871">
    <property type="entry name" value="ABC_transporter-like_CS"/>
</dbReference>
<dbReference type="InterPro" id="IPR027417">
    <property type="entry name" value="P-loop_NTPase"/>
</dbReference>
<evidence type="ECO:0000256" key="8">
    <source>
        <dbReference type="ARBA" id="ARBA00023136"/>
    </source>
</evidence>
<accession>A0ABW3RZ52</accession>
<keyword evidence="7" id="KW-1278">Translocase</keyword>
<dbReference type="Pfam" id="PF00005">
    <property type="entry name" value="ABC_tran"/>
    <property type="match status" value="2"/>
</dbReference>
<comment type="caution">
    <text evidence="11">The sequence shown here is derived from an EMBL/GenBank/DDBJ whole genome shotgun (WGS) entry which is preliminary data.</text>
</comment>
<evidence type="ECO:0000256" key="5">
    <source>
        <dbReference type="ARBA" id="ARBA00022741"/>
    </source>
</evidence>
<keyword evidence="3" id="KW-0813">Transport</keyword>
<feature type="compositionally biased region" description="Low complexity" evidence="9">
    <location>
        <begin position="264"/>
        <end position="294"/>
    </location>
</feature>